<protein>
    <submittedName>
        <fullName evidence="1">Uncharacterized protein</fullName>
    </submittedName>
</protein>
<name>A0A0F8WD54_9ZZZZ</name>
<reference evidence="1" key="1">
    <citation type="journal article" date="2015" name="Nature">
        <title>Complex archaea that bridge the gap between prokaryotes and eukaryotes.</title>
        <authorList>
            <person name="Spang A."/>
            <person name="Saw J.H."/>
            <person name="Jorgensen S.L."/>
            <person name="Zaremba-Niedzwiedzka K."/>
            <person name="Martijn J."/>
            <person name="Lind A.E."/>
            <person name="van Eijk R."/>
            <person name="Schleper C."/>
            <person name="Guy L."/>
            <person name="Ettema T.J."/>
        </authorList>
    </citation>
    <scope>NUCLEOTIDE SEQUENCE</scope>
</reference>
<gene>
    <name evidence="1" type="ORF">LCGC14_3084310</name>
</gene>
<dbReference type="AlphaFoldDB" id="A0A0F8WD54"/>
<sequence>MPAVASLEDLKKVEEQLRTIKENHPQGYAGLVELFRQNRKIGYKNICKLMMGEATPEKLKGIE</sequence>
<dbReference type="EMBL" id="LAZR01065973">
    <property type="protein sequence ID" value="KKK54478.1"/>
    <property type="molecule type" value="Genomic_DNA"/>
</dbReference>
<accession>A0A0F8WD54</accession>
<comment type="caution">
    <text evidence="1">The sequence shown here is derived from an EMBL/GenBank/DDBJ whole genome shotgun (WGS) entry which is preliminary data.</text>
</comment>
<proteinExistence type="predicted"/>
<evidence type="ECO:0000313" key="1">
    <source>
        <dbReference type="EMBL" id="KKK54478.1"/>
    </source>
</evidence>
<organism evidence="1">
    <name type="scientific">marine sediment metagenome</name>
    <dbReference type="NCBI Taxonomy" id="412755"/>
    <lineage>
        <taxon>unclassified sequences</taxon>
        <taxon>metagenomes</taxon>
        <taxon>ecological metagenomes</taxon>
    </lineage>
</organism>